<proteinExistence type="predicted"/>
<comment type="caution">
    <text evidence="1">The sequence shown here is derived from an EMBL/GenBank/DDBJ whole genome shotgun (WGS) entry which is preliminary data.</text>
</comment>
<reference evidence="2" key="1">
    <citation type="journal article" date="2019" name="Int. J. Syst. Evol. Microbiol.">
        <title>The Global Catalogue of Microorganisms (GCM) 10K type strain sequencing project: providing services to taxonomists for standard genome sequencing and annotation.</title>
        <authorList>
            <consortium name="The Broad Institute Genomics Platform"/>
            <consortium name="The Broad Institute Genome Sequencing Center for Infectious Disease"/>
            <person name="Wu L."/>
            <person name="Ma J."/>
        </authorList>
    </citation>
    <scope>NUCLEOTIDE SEQUENCE [LARGE SCALE GENOMIC DNA]</scope>
    <source>
        <strain evidence="2">KCTC 42739</strain>
    </source>
</reference>
<dbReference type="Proteomes" id="UP001595713">
    <property type="component" value="Unassembled WGS sequence"/>
</dbReference>
<name>A0ABV7T0X1_9SPHN</name>
<dbReference type="InterPro" id="IPR041881">
    <property type="entry name" value="PqqD_sf"/>
</dbReference>
<gene>
    <name evidence="1" type="ORF">ACFONA_17660</name>
</gene>
<evidence type="ECO:0000313" key="1">
    <source>
        <dbReference type="EMBL" id="MFC3582000.1"/>
    </source>
</evidence>
<dbReference type="EMBL" id="JBHRXP010000009">
    <property type="protein sequence ID" value="MFC3582000.1"/>
    <property type="molecule type" value="Genomic_DNA"/>
</dbReference>
<dbReference type="InterPro" id="IPR008792">
    <property type="entry name" value="PQQD"/>
</dbReference>
<sequence length="89" mass="9444">MLFICSSIDWNDLDGELALFDPRDGRYHALNPPAAAIWRGIADGLSPAMIVARLAGLYAAPPDHIAADVAAFIDQALAKGLIERRGDAG</sequence>
<organism evidence="1 2">
    <name type="scientific">Sphingomonas hylomeconis</name>
    <dbReference type="NCBI Taxonomy" id="1395958"/>
    <lineage>
        <taxon>Bacteria</taxon>
        <taxon>Pseudomonadati</taxon>
        <taxon>Pseudomonadota</taxon>
        <taxon>Alphaproteobacteria</taxon>
        <taxon>Sphingomonadales</taxon>
        <taxon>Sphingomonadaceae</taxon>
        <taxon>Sphingomonas</taxon>
    </lineage>
</organism>
<dbReference type="Gene3D" id="1.10.10.1150">
    <property type="entry name" value="Coenzyme PQQ synthesis protein D (PqqD)"/>
    <property type="match status" value="1"/>
</dbReference>
<keyword evidence="2" id="KW-1185">Reference proteome</keyword>
<dbReference type="Pfam" id="PF05402">
    <property type="entry name" value="PqqD"/>
    <property type="match status" value="1"/>
</dbReference>
<dbReference type="RefSeq" id="WP_261294573.1">
    <property type="nucleotide sequence ID" value="NZ_JANQBK010000008.1"/>
</dbReference>
<evidence type="ECO:0000313" key="2">
    <source>
        <dbReference type="Proteomes" id="UP001595713"/>
    </source>
</evidence>
<accession>A0ABV7T0X1</accession>
<protein>
    <submittedName>
        <fullName evidence="1">PqqD family protein</fullName>
    </submittedName>
</protein>